<dbReference type="EMBL" id="BRXZ01002250">
    <property type="protein sequence ID" value="GMH58030.1"/>
    <property type="molecule type" value="Genomic_DNA"/>
</dbReference>
<comment type="caution">
    <text evidence="3">The sequence shown here is derived from an EMBL/GenBank/DDBJ whole genome shotgun (WGS) entry which is preliminary data.</text>
</comment>
<evidence type="ECO:0000256" key="1">
    <source>
        <dbReference type="ARBA" id="ARBA00022837"/>
    </source>
</evidence>
<feature type="domain" description="EF-hand" evidence="2">
    <location>
        <begin position="272"/>
        <end position="307"/>
    </location>
</feature>
<dbReference type="Gene3D" id="2.20.70.10">
    <property type="match status" value="1"/>
</dbReference>
<dbReference type="InterPro" id="IPR018247">
    <property type="entry name" value="EF_Hand_1_Ca_BS"/>
</dbReference>
<feature type="domain" description="EF-hand" evidence="2">
    <location>
        <begin position="221"/>
        <end position="256"/>
    </location>
</feature>
<evidence type="ECO:0000259" key="2">
    <source>
        <dbReference type="PROSITE" id="PS50222"/>
    </source>
</evidence>
<evidence type="ECO:0000313" key="3">
    <source>
        <dbReference type="EMBL" id="GMH58030.1"/>
    </source>
</evidence>
<protein>
    <recommendedName>
        <fullName evidence="2">EF-hand domain-containing protein</fullName>
    </recommendedName>
</protein>
<dbReference type="PROSITE" id="PS00018">
    <property type="entry name" value="EF_HAND_1"/>
    <property type="match status" value="2"/>
</dbReference>
<dbReference type="OrthoDB" id="6344460at2759"/>
<dbReference type="AlphaFoldDB" id="A0A9W6ZY71"/>
<dbReference type="SMART" id="SM00054">
    <property type="entry name" value="EFh"/>
    <property type="match status" value="2"/>
</dbReference>
<dbReference type="CDD" id="cd00201">
    <property type="entry name" value="WW"/>
    <property type="match status" value="1"/>
</dbReference>
<dbReference type="InterPro" id="IPR001202">
    <property type="entry name" value="WW_dom"/>
</dbReference>
<sequence length="415" mass="46625">MPPKQTQLIVLAAGAVSLALWGYGEYSKSRKKKSILSKSLSKAAFEDPSIFHHAPAPPNQNDDDLADFLEGDTVILDDAGVLAPSVEEVARVANGIGVSRTVALKLLSDALPDDWKACKLVEMSHSEDEMVSGGFDDIHSIYYFNFATGESSWDHPLVVKYKGEQDEKEKKRLENIESEKRSNRTLQEASIAKKRERMERRLSAISKKPVSLEKMFAGEDEIVITSKIIMDTFDINKDGVLSKKEFTNGLRGVDPKSKVGKHLIEIFGINWRQKKEVAGLFKQIDVDGDGSLTLEELTRYVEKLDETADAHRTIVARRMSSVSDDTKERAIFDKYKNDAGYLEIQHFQKMWKELGSELAGKPFSDKQCKRWAAKTLKKLAGMSEEEYDVEKGVTYELFQSLTASGPLFDICTKRL</sequence>
<dbReference type="PROSITE" id="PS50222">
    <property type="entry name" value="EF_HAND_2"/>
    <property type="match status" value="2"/>
</dbReference>
<gene>
    <name evidence="3" type="ORF">TrRE_jg4838</name>
</gene>
<accession>A0A9W6ZY71</accession>
<dbReference type="SUPFAM" id="SSF47473">
    <property type="entry name" value="EF-hand"/>
    <property type="match status" value="1"/>
</dbReference>
<dbReference type="Gene3D" id="1.10.238.10">
    <property type="entry name" value="EF-hand"/>
    <property type="match status" value="1"/>
</dbReference>
<keyword evidence="4" id="KW-1185">Reference proteome</keyword>
<evidence type="ECO:0000313" key="4">
    <source>
        <dbReference type="Proteomes" id="UP001165082"/>
    </source>
</evidence>
<organism evidence="3 4">
    <name type="scientific">Triparma retinervis</name>
    <dbReference type="NCBI Taxonomy" id="2557542"/>
    <lineage>
        <taxon>Eukaryota</taxon>
        <taxon>Sar</taxon>
        <taxon>Stramenopiles</taxon>
        <taxon>Ochrophyta</taxon>
        <taxon>Bolidophyceae</taxon>
        <taxon>Parmales</taxon>
        <taxon>Triparmaceae</taxon>
        <taxon>Triparma</taxon>
    </lineage>
</organism>
<dbReference type="InterPro" id="IPR011992">
    <property type="entry name" value="EF-hand-dom_pair"/>
</dbReference>
<proteinExistence type="predicted"/>
<dbReference type="GO" id="GO:0005509">
    <property type="term" value="F:calcium ion binding"/>
    <property type="evidence" value="ECO:0007669"/>
    <property type="project" value="InterPro"/>
</dbReference>
<dbReference type="Proteomes" id="UP001165082">
    <property type="component" value="Unassembled WGS sequence"/>
</dbReference>
<keyword evidence="1" id="KW-0106">Calcium</keyword>
<name>A0A9W6ZY71_9STRA</name>
<dbReference type="InterPro" id="IPR002048">
    <property type="entry name" value="EF_hand_dom"/>
</dbReference>
<dbReference type="Pfam" id="PF13202">
    <property type="entry name" value="EF-hand_5"/>
    <property type="match status" value="2"/>
</dbReference>
<reference evidence="3" key="1">
    <citation type="submission" date="2022-07" db="EMBL/GenBank/DDBJ databases">
        <title>Genome analysis of Parmales, a sister group of diatoms, reveals the evolutionary specialization of diatoms from phago-mixotrophs to photoautotrophs.</title>
        <authorList>
            <person name="Ban H."/>
            <person name="Sato S."/>
            <person name="Yoshikawa S."/>
            <person name="Kazumasa Y."/>
            <person name="Nakamura Y."/>
            <person name="Ichinomiya M."/>
            <person name="Saitoh K."/>
            <person name="Sato N."/>
            <person name="Blanc-Mathieu R."/>
            <person name="Endo H."/>
            <person name="Kuwata A."/>
            <person name="Ogata H."/>
        </authorList>
    </citation>
    <scope>NUCLEOTIDE SEQUENCE</scope>
</reference>